<gene>
    <name evidence="1" type="ORF">SAMN04489714_1372</name>
</gene>
<sequence length="63" mass="7256">MPSTVKAAASGRIRTNLSKERLNWQNCVLRRGCCVSRQFRRSLDQKILTPVVCDHVVDKLIRM</sequence>
<dbReference type="Proteomes" id="UP000198976">
    <property type="component" value="Chromosome I"/>
</dbReference>
<name>A0ABY0V8D4_9ACTO</name>
<keyword evidence="2" id="KW-1185">Reference proteome</keyword>
<evidence type="ECO:0000313" key="2">
    <source>
        <dbReference type="Proteomes" id="UP000198976"/>
    </source>
</evidence>
<organism evidence="1 2">
    <name type="scientific">Schaalia radingae</name>
    <dbReference type="NCBI Taxonomy" id="131110"/>
    <lineage>
        <taxon>Bacteria</taxon>
        <taxon>Bacillati</taxon>
        <taxon>Actinomycetota</taxon>
        <taxon>Actinomycetes</taxon>
        <taxon>Actinomycetales</taxon>
        <taxon>Actinomycetaceae</taxon>
        <taxon>Schaalia</taxon>
    </lineage>
</organism>
<accession>A0ABY0V8D4</accession>
<dbReference type="EMBL" id="LT629792">
    <property type="protein sequence ID" value="SDT97727.1"/>
    <property type="molecule type" value="Genomic_DNA"/>
</dbReference>
<evidence type="ECO:0000313" key="1">
    <source>
        <dbReference type="EMBL" id="SDT97727.1"/>
    </source>
</evidence>
<protein>
    <submittedName>
        <fullName evidence="1">Uncharacterized protein</fullName>
    </submittedName>
</protein>
<proteinExistence type="predicted"/>
<reference evidence="1 2" key="1">
    <citation type="submission" date="2016-10" db="EMBL/GenBank/DDBJ databases">
        <authorList>
            <person name="Varghese N."/>
            <person name="Submissions S."/>
        </authorList>
    </citation>
    <scope>NUCLEOTIDE SEQUENCE [LARGE SCALE GENOMIC DNA]</scope>
    <source>
        <strain evidence="1 2">DSM 9169</strain>
    </source>
</reference>